<evidence type="ECO:0000256" key="1">
    <source>
        <dbReference type="SAM" id="MobiDB-lite"/>
    </source>
</evidence>
<accession>A0A084R255</accession>
<dbReference type="PANTHER" id="PTHR35394:SF5">
    <property type="entry name" value="DUF3176 DOMAIN-CONTAINING PROTEIN"/>
    <property type="match status" value="1"/>
</dbReference>
<dbReference type="EMBL" id="KL659223">
    <property type="protein sequence ID" value="KFA70290.1"/>
    <property type="molecule type" value="Genomic_DNA"/>
</dbReference>
<feature type="transmembrane region" description="Helical" evidence="2">
    <location>
        <begin position="65"/>
        <end position="86"/>
    </location>
</feature>
<feature type="transmembrane region" description="Helical" evidence="2">
    <location>
        <begin position="541"/>
        <end position="563"/>
    </location>
</feature>
<dbReference type="HOGENOM" id="CLU_015092_4_3_1"/>
<keyword evidence="2" id="KW-0472">Membrane</keyword>
<feature type="transmembrane region" description="Helical" evidence="2">
    <location>
        <begin position="164"/>
        <end position="181"/>
    </location>
</feature>
<gene>
    <name evidence="3" type="ORF">S40285_09468</name>
</gene>
<proteinExistence type="predicted"/>
<dbReference type="InParanoid" id="A0A084R255"/>
<sequence>MSDANAHTGHDKKTAGVASQGVTPIHQQQPCIEQQEAELPHQTRPHVPKPMSERSSLWTRIQDSWITEFVALIVSACAIAAIAGLLSEYDEQELPSWNGVSLNSLVSWLTTAAGICMGYAAGASIAQLKWVWFAQEAHKMEDMRLFNGAGGVVGALELLMRLRVRHFAVVTLLAIILAIGLDPFSQNLIGFYDTNVVDADQAAIVTKGRWYDTLGPPRRSSVSATNPVLKANVNSAIVTLGQSTNASLPQFTCNTGNCTYSAFATLAYQTACSDLSDRINKNCTEYRCSVTISGSELRLSYDTIFGGNAILMATQVINSEDAVVYTNASTSSSYLPTVFQALRIDVNPYSITERMTTIPFNNETDVVAQECVIMSCVRSIEASVRHGVYSETVLDTYMEVEDSNFAPSGIMRPPWGPDKGIQPGDDNTFGVSGEVEQGMWEDTYPRSILAGNISTNDGGTGLLFPSDELQNILFANVSNLEKCPFTSRGKKDPFACAINAVADAYTQTIRDAGYVANGTASVEGLARGETLVTRTFIRVEWPWIALHVAVWLLTAVGWVGTVWRTKGLGIPFWRSDPMPMVYMYSAAQQQGQRSAVESRSSLGMDMEAGGDGILMRLRNENGHMRLVREA</sequence>
<dbReference type="STRING" id="1283841.A0A084R255"/>
<evidence type="ECO:0000313" key="4">
    <source>
        <dbReference type="Proteomes" id="UP000028524"/>
    </source>
</evidence>
<dbReference type="OMA" id="DWYVWEV"/>
<evidence type="ECO:0000313" key="3">
    <source>
        <dbReference type="EMBL" id="KFA70290.1"/>
    </source>
</evidence>
<feature type="transmembrane region" description="Helical" evidence="2">
    <location>
        <begin position="106"/>
        <end position="134"/>
    </location>
</feature>
<keyword evidence="2" id="KW-1133">Transmembrane helix</keyword>
<feature type="region of interest" description="Disordered" evidence="1">
    <location>
        <begin position="1"/>
        <end position="20"/>
    </location>
</feature>
<evidence type="ECO:0000256" key="2">
    <source>
        <dbReference type="SAM" id="Phobius"/>
    </source>
</evidence>
<dbReference type="OrthoDB" id="5376804at2759"/>
<organism evidence="3 4">
    <name type="scientific">Stachybotrys chlorohalonatus (strain IBT 40285)</name>
    <dbReference type="NCBI Taxonomy" id="1283841"/>
    <lineage>
        <taxon>Eukaryota</taxon>
        <taxon>Fungi</taxon>
        <taxon>Dikarya</taxon>
        <taxon>Ascomycota</taxon>
        <taxon>Pezizomycotina</taxon>
        <taxon>Sordariomycetes</taxon>
        <taxon>Hypocreomycetidae</taxon>
        <taxon>Hypocreales</taxon>
        <taxon>Stachybotryaceae</taxon>
        <taxon>Stachybotrys</taxon>
    </lineage>
</organism>
<dbReference type="InterPro" id="IPR021514">
    <property type="entry name" value="DUF3176"/>
</dbReference>
<keyword evidence="4" id="KW-1185">Reference proteome</keyword>
<name>A0A084R255_STAC4</name>
<dbReference type="PANTHER" id="PTHR35394">
    <property type="entry name" value="DUF3176 DOMAIN-CONTAINING PROTEIN"/>
    <property type="match status" value="1"/>
</dbReference>
<dbReference type="Proteomes" id="UP000028524">
    <property type="component" value="Unassembled WGS sequence"/>
</dbReference>
<dbReference type="AlphaFoldDB" id="A0A084R255"/>
<dbReference type="Pfam" id="PF11374">
    <property type="entry name" value="DUF3176"/>
    <property type="match status" value="1"/>
</dbReference>
<protein>
    <submittedName>
        <fullName evidence="3">Uncharacterized protein</fullName>
    </submittedName>
</protein>
<keyword evidence="2" id="KW-0812">Transmembrane</keyword>
<reference evidence="3 4" key="1">
    <citation type="journal article" date="2014" name="BMC Genomics">
        <title>Comparative genome sequencing reveals chemotype-specific gene clusters in the toxigenic black mold Stachybotrys.</title>
        <authorList>
            <person name="Semeiks J."/>
            <person name="Borek D."/>
            <person name="Otwinowski Z."/>
            <person name="Grishin N.V."/>
        </authorList>
    </citation>
    <scope>NUCLEOTIDE SEQUENCE [LARGE SCALE GENOMIC DNA]</scope>
    <source>
        <strain evidence="3 4">IBT 40285</strain>
    </source>
</reference>